<proteinExistence type="predicted"/>
<dbReference type="Proteomes" id="UP001165082">
    <property type="component" value="Unassembled WGS sequence"/>
</dbReference>
<evidence type="ECO:0000256" key="1">
    <source>
        <dbReference type="SAM" id="MobiDB-lite"/>
    </source>
</evidence>
<comment type="caution">
    <text evidence="2">The sequence shown here is derived from an EMBL/GenBank/DDBJ whole genome shotgun (WGS) entry which is preliminary data.</text>
</comment>
<protein>
    <submittedName>
        <fullName evidence="2">Uncharacterized protein</fullName>
    </submittedName>
</protein>
<accession>A0A9W6Z935</accession>
<feature type="region of interest" description="Disordered" evidence="1">
    <location>
        <begin position="34"/>
        <end position="182"/>
    </location>
</feature>
<reference evidence="2" key="1">
    <citation type="submission" date="2022-07" db="EMBL/GenBank/DDBJ databases">
        <title>Genome analysis of Parmales, a sister group of diatoms, reveals the evolutionary specialization of diatoms from phago-mixotrophs to photoautotrophs.</title>
        <authorList>
            <person name="Ban H."/>
            <person name="Sato S."/>
            <person name="Yoshikawa S."/>
            <person name="Kazumasa Y."/>
            <person name="Nakamura Y."/>
            <person name="Ichinomiya M."/>
            <person name="Saitoh K."/>
            <person name="Sato N."/>
            <person name="Blanc-Mathieu R."/>
            <person name="Endo H."/>
            <person name="Kuwata A."/>
            <person name="Ogata H."/>
        </authorList>
    </citation>
    <scope>NUCLEOTIDE SEQUENCE</scope>
</reference>
<keyword evidence="3" id="KW-1185">Reference proteome</keyword>
<dbReference type="AlphaFoldDB" id="A0A9W6Z935"/>
<feature type="compositionally biased region" description="Polar residues" evidence="1">
    <location>
        <begin position="173"/>
        <end position="182"/>
    </location>
</feature>
<dbReference type="EMBL" id="BRXZ01003226">
    <property type="protein sequence ID" value="GMH50247.1"/>
    <property type="molecule type" value="Genomic_DNA"/>
</dbReference>
<evidence type="ECO:0000313" key="3">
    <source>
        <dbReference type="Proteomes" id="UP001165082"/>
    </source>
</evidence>
<sequence length="376" mass="41384">YEWEPGYVREEKSKTKFGDNLALRDFIGDLKIIMGGNKKRGRKEGEEEGDVEEGGGKMGGENGGEKEGSPTTTEETISEGEESESGEAMRRIRESLSLLEGDQREQLEMYRKERERKEGGSRGGMEGVREEGEGEPLLGGKDQQKKLGGGKRTTKSFRPRNSKLHREDEQETSEPYTYTSIQGFEVTRPRQPSSKVINDLPRRLFVTTTFLTIPLALGSNFLGVTSNLILSSPFPAIRSLSDSLGLNTLYPDASGYKTYTSPKPESSLVSTGRRARYKLTLPPRFVQDPAIALARAQATDPNREMRMRGGLNTIPDVAFGPMGKIDPVTRKSSSDVNISAPVEGELVTYTVVGREGEFDDGGGGLRRSAESFVILD</sequence>
<feature type="compositionally biased region" description="Basic and acidic residues" evidence="1">
    <location>
        <begin position="101"/>
        <end position="120"/>
    </location>
</feature>
<feature type="compositionally biased region" description="Acidic residues" evidence="1">
    <location>
        <begin position="76"/>
        <end position="85"/>
    </location>
</feature>
<gene>
    <name evidence="2" type="ORF">TrRE_jg12321</name>
</gene>
<dbReference type="OrthoDB" id="195529at2759"/>
<feature type="compositionally biased region" description="Basic residues" evidence="1">
    <location>
        <begin position="148"/>
        <end position="163"/>
    </location>
</feature>
<evidence type="ECO:0000313" key="2">
    <source>
        <dbReference type="EMBL" id="GMH50247.1"/>
    </source>
</evidence>
<name>A0A9W6Z935_9STRA</name>
<feature type="non-terminal residue" evidence="2">
    <location>
        <position position="1"/>
    </location>
</feature>
<organism evidence="2 3">
    <name type="scientific">Triparma retinervis</name>
    <dbReference type="NCBI Taxonomy" id="2557542"/>
    <lineage>
        <taxon>Eukaryota</taxon>
        <taxon>Sar</taxon>
        <taxon>Stramenopiles</taxon>
        <taxon>Ochrophyta</taxon>
        <taxon>Bolidophyceae</taxon>
        <taxon>Parmales</taxon>
        <taxon>Triparmaceae</taxon>
        <taxon>Triparma</taxon>
    </lineage>
</organism>